<dbReference type="Proteomes" id="UP001283361">
    <property type="component" value="Unassembled WGS sequence"/>
</dbReference>
<protein>
    <submittedName>
        <fullName evidence="2">Uncharacterized protein</fullName>
    </submittedName>
</protein>
<name>A0AAE0XXJ0_9GAST</name>
<feature type="compositionally biased region" description="Basic and acidic residues" evidence="1">
    <location>
        <begin position="40"/>
        <end position="49"/>
    </location>
</feature>
<evidence type="ECO:0000313" key="3">
    <source>
        <dbReference type="Proteomes" id="UP001283361"/>
    </source>
</evidence>
<evidence type="ECO:0000313" key="2">
    <source>
        <dbReference type="EMBL" id="KAK3721235.1"/>
    </source>
</evidence>
<sequence length="113" mass="12494">MSLQLSCSLHLQTNGRDQIILSLTCSSEDRIMTNPTTIPDTKRLTDRRCNSQPRAGDAVGHISTSPHLHKKEIAPRSARTNLNPRCSSQTYAMTESLSDFIAQLSPNMDPSNI</sequence>
<dbReference type="EMBL" id="JAWDGP010007400">
    <property type="protein sequence ID" value="KAK3721235.1"/>
    <property type="molecule type" value="Genomic_DNA"/>
</dbReference>
<feature type="region of interest" description="Disordered" evidence="1">
    <location>
        <begin position="34"/>
        <end position="84"/>
    </location>
</feature>
<organism evidence="2 3">
    <name type="scientific">Elysia crispata</name>
    <name type="common">lettuce slug</name>
    <dbReference type="NCBI Taxonomy" id="231223"/>
    <lineage>
        <taxon>Eukaryota</taxon>
        <taxon>Metazoa</taxon>
        <taxon>Spiralia</taxon>
        <taxon>Lophotrochozoa</taxon>
        <taxon>Mollusca</taxon>
        <taxon>Gastropoda</taxon>
        <taxon>Heterobranchia</taxon>
        <taxon>Euthyneura</taxon>
        <taxon>Panpulmonata</taxon>
        <taxon>Sacoglossa</taxon>
        <taxon>Placobranchoidea</taxon>
        <taxon>Plakobranchidae</taxon>
        <taxon>Elysia</taxon>
    </lineage>
</organism>
<gene>
    <name evidence="2" type="ORF">RRG08_044243</name>
</gene>
<dbReference type="AlphaFoldDB" id="A0AAE0XXJ0"/>
<reference evidence="2" key="1">
    <citation type="journal article" date="2023" name="G3 (Bethesda)">
        <title>A reference genome for the long-term kleptoplast-retaining sea slug Elysia crispata morphotype clarki.</title>
        <authorList>
            <person name="Eastman K.E."/>
            <person name="Pendleton A.L."/>
            <person name="Shaikh M.A."/>
            <person name="Suttiyut T."/>
            <person name="Ogas R."/>
            <person name="Tomko P."/>
            <person name="Gavelis G."/>
            <person name="Widhalm J.R."/>
            <person name="Wisecaver J.H."/>
        </authorList>
    </citation>
    <scope>NUCLEOTIDE SEQUENCE</scope>
    <source>
        <strain evidence="2">ECLA1</strain>
    </source>
</reference>
<proteinExistence type="predicted"/>
<accession>A0AAE0XXJ0</accession>
<comment type="caution">
    <text evidence="2">The sequence shown here is derived from an EMBL/GenBank/DDBJ whole genome shotgun (WGS) entry which is preliminary data.</text>
</comment>
<evidence type="ECO:0000256" key="1">
    <source>
        <dbReference type="SAM" id="MobiDB-lite"/>
    </source>
</evidence>
<keyword evidence="3" id="KW-1185">Reference proteome</keyword>